<dbReference type="AlphaFoldDB" id="A0A2H3CL99"/>
<evidence type="ECO:0000313" key="1">
    <source>
        <dbReference type="EMBL" id="PBK79158.1"/>
    </source>
</evidence>
<feature type="non-terminal residue" evidence="1">
    <location>
        <position position="1"/>
    </location>
</feature>
<proteinExistence type="predicted"/>
<keyword evidence="2" id="KW-1185">Reference proteome</keyword>
<accession>A0A2H3CL99</accession>
<dbReference type="InParanoid" id="A0A2H3CL99"/>
<dbReference type="OrthoDB" id="3172935at2759"/>
<protein>
    <submittedName>
        <fullName evidence="1">Uncharacterized protein</fullName>
    </submittedName>
</protein>
<reference evidence="2" key="1">
    <citation type="journal article" date="2017" name="Nat. Ecol. Evol.">
        <title>Genome expansion and lineage-specific genetic innovations in the forest pathogenic fungi Armillaria.</title>
        <authorList>
            <person name="Sipos G."/>
            <person name="Prasanna A.N."/>
            <person name="Walter M.C."/>
            <person name="O'Connor E."/>
            <person name="Balint B."/>
            <person name="Krizsan K."/>
            <person name="Kiss B."/>
            <person name="Hess J."/>
            <person name="Varga T."/>
            <person name="Slot J."/>
            <person name="Riley R."/>
            <person name="Boka B."/>
            <person name="Rigling D."/>
            <person name="Barry K."/>
            <person name="Lee J."/>
            <person name="Mihaltcheva S."/>
            <person name="LaButti K."/>
            <person name="Lipzen A."/>
            <person name="Waldron R."/>
            <person name="Moloney N.M."/>
            <person name="Sperisen C."/>
            <person name="Kredics L."/>
            <person name="Vagvoelgyi C."/>
            <person name="Patrignani A."/>
            <person name="Fitzpatrick D."/>
            <person name="Nagy I."/>
            <person name="Doyle S."/>
            <person name="Anderson J.B."/>
            <person name="Grigoriev I.V."/>
            <person name="Gueldener U."/>
            <person name="Muensterkoetter M."/>
            <person name="Nagy L.G."/>
        </authorList>
    </citation>
    <scope>NUCLEOTIDE SEQUENCE [LARGE SCALE GENOMIC DNA]</scope>
    <source>
        <strain evidence="2">Ar21-2</strain>
    </source>
</reference>
<organism evidence="1 2">
    <name type="scientific">Armillaria gallica</name>
    <name type="common">Bulbous honey fungus</name>
    <name type="synonym">Armillaria bulbosa</name>
    <dbReference type="NCBI Taxonomy" id="47427"/>
    <lineage>
        <taxon>Eukaryota</taxon>
        <taxon>Fungi</taxon>
        <taxon>Dikarya</taxon>
        <taxon>Basidiomycota</taxon>
        <taxon>Agaricomycotina</taxon>
        <taxon>Agaricomycetes</taxon>
        <taxon>Agaricomycetidae</taxon>
        <taxon>Agaricales</taxon>
        <taxon>Marasmiineae</taxon>
        <taxon>Physalacriaceae</taxon>
        <taxon>Armillaria</taxon>
    </lineage>
</organism>
<dbReference type="InterPro" id="IPR012337">
    <property type="entry name" value="RNaseH-like_sf"/>
</dbReference>
<dbReference type="EMBL" id="KZ293806">
    <property type="protein sequence ID" value="PBK79158.1"/>
    <property type="molecule type" value="Genomic_DNA"/>
</dbReference>
<gene>
    <name evidence="1" type="ORF">ARMGADRAFT_951215</name>
</gene>
<dbReference type="Proteomes" id="UP000217790">
    <property type="component" value="Unassembled WGS sequence"/>
</dbReference>
<sequence>IRGSSLRRENFLATVKTCIKKELEVILDVDVRWSSTHFMIERALVLREAIRRFLSMDDFQDLLRYSLLPDEWTLLELMNEVLEIPHAFQQQLSAEKRPTLCDALPSFAAMTSLWEEMKVRHPVLVPAIKAGLEKLSDYVHCTLEVPAYVLSMGMCIFCPPYLTDIFSQLSIRT</sequence>
<dbReference type="SUPFAM" id="SSF53098">
    <property type="entry name" value="Ribonuclease H-like"/>
    <property type="match status" value="1"/>
</dbReference>
<name>A0A2H3CL99_ARMGA</name>
<evidence type="ECO:0000313" key="2">
    <source>
        <dbReference type="Proteomes" id="UP000217790"/>
    </source>
</evidence>